<dbReference type="FunFam" id="3.30.160.60:FF:000100">
    <property type="entry name" value="Zinc finger 45-like"/>
    <property type="match status" value="1"/>
</dbReference>
<keyword evidence="8" id="KW-0539">Nucleus</keyword>
<reference evidence="12" key="1">
    <citation type="submission" date="2020-05" db="UniProtKB">
        <authorList>
            <consortium name="EnsemblMetazoa"/>
        </authorList>
    </citation>
    <scope>IDENTIFICATION</scope>
    <source>
        <strain evidence="12">Yale</strain>
    </source>
</reference>
<keyword evidence="5" id="KW-0862">Zinc</keyword>
<evidence type="ECO:0000256" key="1">
    <source>
        <dbReference type="ARBA" id="ARBA00004123"/>
    </source>
</evidence>
<evidence type="ECO:0000256" key="10">
    <source>
        <dbReference type="SAM" id="MobiDB-lite"/>
    </source>
</evidence>
<dbReference type="AlphaFoldDB" id="A0A1B0GDI7"/>
<dbReference type="PANTHER" id="PTHR47772">
    <property type="entry name" value="ZINC FINGER PROTEIN 200"/>
    <property type="match status" value="1"/>
</dbReference>
<comment type="subcellular location">
    <subcellularLocation>
        <location evidence="1">Nucleus</location>
    </subcellularLocation>
</comment>
<evidence type="ECO:0000256" key="8">
    <source>
        <dbReference type="ARBA" id="ARBA00023242"/>
    </source>
</evidence>
<dbReference type="GO" id="GO:0005634">
    <property type="term" value="C:nucleus"/>
    <property type="evidence" value="ECO:0007669"/>
    <property type="project" value="UniProtKB-SubCell"/>
</dbReference>
<evidence type="ECO:0000313" key="12">
    <source>
        <dbReference type="EnsemblMetazoa" id="GMOY011362-PA"/>
    </source>
</evidence>
<evidence type="ECO:0000256" key="2">
    <source>
        <dbReference type="ARBA" id="ARBA00022723"/>
    </source>
</evidence>
<keyword evidence="7" id="KW-0804">Transcription</keyword>
<dbReference type="PROSITE" id="PS50157">
    <property type="entry name" value="ZINC_FINGER_C2H2_2"/>
    <property type="match status" value="2"/>
</dbReference>
<evidence type="ECO:0000259" key="11">
    <source>
        <dbReference type="PROSITE" id="PS50157"/>
    </source>
</evidence>
<accession>A0A1B0GDI7</accession>
<sequence length="140" mass="15841">MEVEVEGATAKETCMEADLLSNFTETIVKKEPKRKGVSISARTRKRDEDSKLSNSKIKAGNVGIPDGPFMCLPCDKIFWSRCYLKQHNKICHFGAVPYRCEECGKRFPTEAILNAHLTRPDSDAKPHKCTLQPFKEKLLL</sequence>
<dbReference type="InterPro" id="IPR036236">
    <property type="entry name" value="Znf_C2H2_sf"/>
</dbReference>
<dbReference type="Proteomes" id="UP000092444">
    <property type="component" value="Unassembled WGS sequence"/>
</dbReference>
<keyword evidence="2" id="KW-0479">Metal-binding</keyword>
<evidence type="ECO:0000256" key="4">
    <source>
        <dbReference type="ARBA" id="ARBA00022771"/>
    </source>
</evidence>
<dbReference type="EnsemblMetazoa" id="GMOY011362-RA">
    <property type="protein sequence ID" value="GMOY011362-PA"/>
    <property type="gene ID" value="GMOY011362"/>
</dbReference>
<feature type="region of interest" description="Disordered" evidence="10">
    <location>
        <begin position="31"/>
        <end position="54"/>
    </location>
</feature>
<evidence type="ECO:0000313" key="13">
    <source>
        <dbReference type="Proteomes" id="UP000092444"/>
    </source>
</evidence>
<keyword evidence="6" id="KW-0805">Transcription regulation</keyword>
<dbReference type="STRING" id="37546.A0A1B0GDI7"/>
<dbReference type="PROSITE" id="PS00028">
    <property type="entry name" value="ZINC_FINGER_C2H2_1"/>
    <property type="match status" value="1"/>
</dbReference>
<dbReference type="EMBL" id="CCAG010011912">
    <property type="status" value="NOT_ANNOTATED_CDS"/>
    <property type="molecule type" value="Genomic_DNA"/>
</dbReference>
<dbReference type="PhylomeDB" id="A0A1B0GDI7"/>
<protein>
    <recommendedName>
        <fullName evidence="11">C2H2-type domain-containing protein</fullName>
    </recommendedName>
</protein>
<feature type="domain" description="C2H2-type" evidence="11">
    <location>
        <begin position="69"/>
        <end position="97"/>
    </location>
</feature>
<evidence type="ECO:0000256" key="3">
    <source>
        <dbReference type="ARBA" id="ARBA00022737"/>
    </source>
</evidence>
<dbReference type="GO" id="GO:0008270">
    <property type="term" value="F:zinc ion binding"/>
    <property type="evidence" value="ECO:0007669"/>
    <property type="project" value="UniProtKB-KW"/>
</dbReference>
<dbReference type="VEuPathDB" id="VectorBase:GMOY011362"/>
<name>A0A1B0GDI7_GLOMM</name>
<evidence type="ECO:0000256" key="7">
    <source>
        <dbReference type="ARBA" id="ARBA00023163"/>
    </source>
</evidence>
<dbReference type="InterPro" id="IPR013087">
    <property type="entry name" value="Znf_C2H2_type"/>
</dbReference>
<keyword evidence="13" id="KW-1185">Reference proteome</keyword>
<dbReference type="Pfam" id="PF12874">
    <property type="entry name" value="zf-met"/>
    <property type="match status" value="1"/>
</dbReference>
<proteinExistence type="predicted"/>
<dbReference type="PANTHER" id="PTHR47772:SF13">
    <property type="entry name" value="GASTRULA ZINC FINGER PROTEIN XLCGF49.1-LIKE-RELATED"/>
    <property type="match status" value="1"/>
</dbReference>
<dbReference type="InterPro" id="IPR050636">
    <property type="entry name" value="C2H2-ZF_domain-containing"/>
</dbReference>
<evidence type="ECO:0000256" key="6">
    <source>
        <dbReference type="ARBA" id="ARBA00023015"/>
    </source>
</evidence>
<dbReference type="SMART" id="SM00355">
    <property type="entry name" value="ZnF_C2H2"/>
    <property type="match status" value="2"/>
</dbReference>
<organism evidence="12 13">
    <name type="scientific">Glossina morsitans morsitans</name>
    <name type="common">Savannah tsetse fly</name>
    <dbReference type="NCBI Taxonomy" id="37546"/>
    <lineage>
        <taxon>Eukaryota</taxon>
        <taxon>Metazoa</taxon>
        <taxon>Ecdysozoa</taxon>
        <taxon>Arthropoda</taxon>
        <taxon>Hexapoda</taxon>
        <taxon>Insecta</taxon>
        <taxon>Pterygota</taxon>
        <taxon>Neoptera</taxon>
        <taxon>Endopterygota</taxon>
        <taxon>Diptera</taxon>
        <taxon>Brachycera</taxon>
        <taxon>Muscomorpha</taxon>
        <taxon>Hippoboscoidea</taxon>
        <taxon>Glossinidae</taxon>
        <taxon>Glossina</taxon>
    </lineage>
</organism>
<feature type="domain" description="C2H2-type" evidence="11">
    <location>
        <begin position="98"/>
        <end position="126"/>
    </location>
</feature>
<dbReference type="SUPFAM" id="SSF57667">
    <property type="entry name" value="beta-beta-alpha zinc fingers"/>
    <property type="match status" value="1"/>
</dbReference>
<evidence type="ECO:0000256" key="5">
    <source>
        <dbReference type="ARBA" id="ARBA00022833"/>
    </source>
</evidence>
<dbReference type="Gene3D" id="3.30.160.60">
    <property type="entry name" value="Classic Zinc Finger"/>
    <property type="match status" value="1"/>
</dbReference>
<keyword evidence="4 9" id="KW-0863">Zinc-finger</keyword>
<keyword evidence="3" id="KW-0677">Repeat</keyword>
<evidence type="ECO:0000256" key="9">
    <source>
        <dbReference type="PROSITE-ProRule" id="PRU00042"/>
    </source>
</evidence>